<reference evidence="12" key="1">
    <citation type="submission" date="2020-05" db="EMBL/GenBank/DDBJ databases">
        <authorList>
            <person name="Chiriac C."/>
            <person name="Salcher M."/>
            <person name="Ghai R."/>
            <person name="Kavagutti S V."/>
        </authorList>
    </citation>
    <scope>NUCLEOTIDE SEQUENCE</scope>
</reference>
<dbReference type="SMART" id="SM00232">
    <property type="entry name" value="JAB_MPN"/>
    <property type="match status" value="1"/>
</dbReference>
<accession>A0A6J7S0S1</accession>
<sequence>MVLHISAQLVAQIWDEAEAVHPDEACGVIAGTIGSDLPTRHIPMVNAAHSPTFYEFESADLLRLYREFDDRDEEPVVIYHSHTSTEAHPSRTDIAYAAEPGAHYVLVSTREEIASRSEFRSFRIVDGVVTEEEVVLI</sequence>
<dbReference type="EMBL" id="CAEZXH010000012">
    <property type="protein sequence ID" value="CAB4678434.1"/>
    <property type="molecule type" value="Genomic_DNA"/>
</dbReference>
<dbReference type="PROSITE" id="PS50249">
    <property type="entry name" value="MPN"/>
    <property type="match status" value="1"/>
</dbReference>
<keyword evidence="1" id="KW-0645">Protease</keyword>
<dbReference type="GO" id="GO:0006508">
    <property type="term" value="P:proteolysis"/>
    <property type="evidence" value="ECO:0007669"/>
    <property type="project" value="UniProtKB-KW"/>
</dbReference>
<dbReference type="GO" id="GO:0008270">
    <property type="term" value="F:zinc ion binding"/>
    <property type="evidence" value="ECO:0007669"/>
    <property type="project" value="TreeGrafter"/>
</dbReference>
<evidence type="ECO:0000256" key="5">
    <source>
        <dbReference type="ARBA" id="ARBA00023049"/>
    </source>
</evidence>
<dbReference type="CDD" id="cd08070">
    <property type="entry name" value="MPN_like"/>
    <property type="match status" value="1"/>
</dbReference>
<dbReference type="Pfam" id="PF14464">
    <property type="entry name" value="Prok-JAB"/>
    <property type="match status" value="1"/>
</dbReference>
<proteinExistence type="predicted"/>
<protein>
    <submittedName>
        <fullName evidence="12">Unannotated protein</fullName>
    </submittedName>
</protein>
<evidence type="ECO:0000313" key="12">
    <source>
        <dbReference type="EMBL" id="CAB5034737.1"/>
    </source>
</evidence>
<evidence type="ECO:0000259" key="6">
    <source>
        <dbReference type="PROSITE" id="PS50249"/>
    </source>
</evidence>
<keyword evidence="5" id="KW-0482">Metalloprotease</keyword>
<dbReference type="InterPro" id="IPR000555">
    <property type="entry name" value="JAMM/MPN+_dom"/>
</dbReference>
<keyword evidence="3" id="KW-0378">Hydrolase</keyword>
<dbReference type="EMBL" id="CAEZZS010000010">
    <property type="protein sequence ID" value="CAB4771332.1"/>
    <property type="molecule type" value="Genomic_DNA"/>
</dbReference>
<dbReference type="GO" id="GO:0008235">
    <property type="term" value="F:metalloexopeptidase activity"/>
    <property type="evidence" value="ECO:0007669"/>
    <property type="project" value="TreeGrafter"/>
</dbReference>
<evidence type="ECO:0000256" key="3">
    <source>
        <dbReference type="ARBA" id="ARBA00022801"/>
    </source>
</evidence>
<evidence type="ECO:0000313" key="9">
    <source>
        <dbReference type="EMBL" id="CAB4723678.1"/>
    </source>
</evidence>
<evidence type="ECO:0000256" key="4">
    <source>
        <dbReference type="ARBA" id="ARBA00022833"/>
    </source>
</evidence>
<evidence type="ECO:0000313" key="7">
    <source>
        <dbReference type="EMBL" id="CAB4597831.1"/>
    </source>
</evidence>
<evidence type="ECO:0000256" key="1">
    <source>
        <dbReference type="ARBA" id="ARBA00022670"/>
    </source>
</evidence>
<dbReference type="InterPro" id="IPR051929">
    <property type="entry name" value="VirAsm_ModProt"/>
</dbReference>
<keyword evidence="4" id="KW-0862">Zinc</keyword>
<gene>
    <name evidence="7" type="ORF">UFOPK1811_00590</name>
    <name evidence="8" type="ORF">UFOPK2360_00357</name>
    <name evidence="9" type="ORF">UFOPK2659_00833</name>
    <name evidence="10" type="ORF">UFOPK2922_00365</name>
    <name evidence="11" type="ORF">UFOPK3306_01298</name>
    <name evidence="12" type="ORF">UFOPK4209_00206</name>
</gene>
<feature type="domain" description="MPN" evidence="6">
    <location>
        <begin position="3"/>
        <end position="128"/>
    </location>
</feature>
<keyword evidence="2" id="KW-0479">Metal-binding</keyword>
<dbReference type="PANTHER" id="PTHR34858">
    <property type="entry name" value="CYSO-CYSTEINE PEPTIDASE"/>
    <property type="match status" value="1"/>
</dbReference>
<name>A0A6J7S0S1_9ZZZZ</name>
<dbReference type="InterPro" id="IPR028090">
    <property type="entry name" value="JAB_dom_prok"/>
</dbReference>
<dbReference type="Gene3D" id="3.40.140.10">
    <property type="entry name" value="Cytidine Deaminase, domain 2"/>
    <property type="match status" value="1"/>
</dbReference>
<dbReference type="EMBL" id="CAEZYJ010000120">
    <property type="protein sequence ID" value="CAB4723678.1"/>
    <property type="molecule type" value="Genomic_DNA"/>
</dbReference>
<dbReference type="PANTHER" id="PTHR34858:SF1">
    <property type="entry name" value="CYSO-CYSTEINE PEPTIDASE"/>
    <property type="match status" value="1"/>
</dbReference>
<dbReference type="EMBL" id="CAFBPY010000018">
    <property type="protein sequence ID" value="CAB5034737.1"/>
    <property type="molecule type" value="Genomic_DNA"/>
</dbReference>
<dbReference type="SUPFAM" id="SSF102712">
    <property type="entry name" value="JAB1/MPN domain"/>
    <property type="match status" value="1"/>
</dbReference>
<dbReference type="AlphaFoldDB" id="A0A6J7S0S1"/>
<evidence type="ECO:0000313" key="8">
    <source>
        <dbReference type="EMBL" id="CAB4678434.1"/>
    </source>
</evidence>
<evidence type="ECO:0000256" key="2">
    <source>
        <dbReference type="ARBA" id="ARBA00022723"/>
    </source>
</evidence>
<evidence type="ECO:0000313" key="11">
    <source>
        <dbReference type="EMBL" id="CAB4877852.1"/>
    </source>
</evidence>
<dbReference type="EMBL" id="CAFBLI010000149">
    <property type="protein sequence ID" value="CAB4877852.1"/>
    <property type="molecule type" value="Genomic_DNA"/>
</dbReference>
<dbReference type="InterPro" id="IPR037518">
    <property type="entry name" value="MPN"/>
</dbReference>
<evidence type="ECO:0000313" key="10">
    <source>
        <dbReference type="EMBL" id="CAB4771332.1"/>
    </source>
</evidence>
<organism evidence="12">
    <name type="scientific">freshwater metagenome</name>
    <dbReference type="NCBI Taxonomy" id="449393"/>
    <lineage>
        <taxon>unclassified sequences</taxon>
        <taxon>metagenomes</taxon>
        <taxon>ecological metagenomes</taxon>
    </lineage>
</organism>
<dbReference type="EMBL" id="CAEZUJ010000016">
    <property type="protein sequence ID" value="CAB4597831.1"/>
    <property type="molecule type" value="Genomic_DNA"/>
</dbReference>